<protein>
    <submittedName>
        <fullName evidence="1">Uncharacterized protein</fullName>
    </submittedName>
</protein>
<reference evidence="1 2" key="1">
    <citation type="submission" date="2020-08" db="EMBL/GenBank/DDBJ databases">
        <title>Above-ground endophytic microbial communities from plants in different locations in the United States.</title>
        <authorList>
            <person name="Frank C."/>
        </authorList>
    </citation>
    <scope>NUCLEOTIDE SEQUENCE [LARGE SCALE GENOMIC DNA]</scope>
    <source>
        <strain evidence="1 2">WP4_2_2</strain>
    </source>
</reference>
<dbReference type="EMBL" id="JACHBW010000009">
    <property type="protein sequence ID" value="MBB6103420.1"/>
    <property type="molecule type" value="Genomic_DNA"/>
</dbReference>
<evidence type="ECO:0000313" key="1">
    <source>
        <dbReference type="EMBL" id="MBB6103420.1"/>
    </source>
</evidence>
<dbReference type="RefSeq" id="WP_183724941.1">
    <property type="nucleotide sequence ID" value="NZ_JACHBW010000009.1"/>
</dbReference>
<proteinExistence type="predicted"/>
<accession>A0A7W9U043</accession>
<organism evidence="1 2">
    <name type="scientific">Paraburkholderia bannensis</name>
    <dbReference type="NCBI Taxonomy" id="765414"/>
    <lineage>
        <taxon>Bacteria</taxon>
        <taxon>Pseudomonadati</taxon>
        <taxon>Pseudomonadota</taxon>
        <taxon>Betaproteobacteria</taxon>
        <taxon>Burkholderiales</taxon>
        <taxon>Burkholderiaceae</taxon>
        <taxon>Paraburkholderia</taxon>
    </lineage>
</organism>
<evidence type="ECO:0000313" key="2">
    <source>
        <dbReference type="Proteomes" id="UP000571554"/>
    </source>
</evidence>
<sequence length="101" mass="10809">MVTSAVSFPRSIGASTRITCADGLVAHVFMVDSQLPLFNVVCGTLKFLANREQVESQVASVAAGKMPVPDWEWVLDTGFDSSVDGASSKQWKMTRKAADAS</sequence>
<gene>
    <name evidence="1" type="ORF">F4827_003275</name>
</gene>
<comment type="caution">
    <text evidence="1">The sequence shown here is derived from an EMBL/GenBank/DDBJ whole genome shotgun (WGS) entry which is preliminary data.</text>
</comment>
<keyword evidence="2" id="KW-1185">Reference proteome</keyword>
<name>A0A7W9U043_9BURK</name>
<dbReference type="Proteomes" id="UP000571554">
    <property type="component" value="Unassembled WGS sequence"/>
</dbReference>
<dbReference type="AlphaFoldDB" id="A0A7W9U043"/>